<accession>A0A2I6SCK8</accession>
<organism evidence="1">
    <name type="scientific">White spot syndrome virus</name>
    <dbReference type="NCBI Taxonomy" id="342409"/>
    <lineage>
        <taxon>Viruses</taxon>
        <taxon>Viruses incertae sedis</taxon>
        <taxon>Naldaviricetes</taxon>
        <taxon>Nimaviridae</taxon>
        <taxon>Whispovirus</taxon>
    </lineage>
</organism>
<name>A0A2I6SCK8_9VIRU</name>
<reference evidence="1" key="2">
    <citation type="journal article" date="2018" name="Genome Announc.">
        <title>First Report of a Complete Genome Sequence of White spot syndrome virus from India.</title>
        <authorList>
            <person name="Vinaya Kumar K."/>
            <person name="Shekhar M.S."/>
            <person name="Otta S.K."/>
            <person name="Karthic K."/>
            <person name="Ashok Kumar J."/>
            <person name="Gopikrishna G."/>
            <person name="Vijayan K.K."/>
        </authorList>
    </citation>
    <scope>NUCLEOTIDE SEQUENCE</scope>
    <source>
        <strain evidence="1">IN_AP4RU</strain>
    </source>
</reference>
<protein>
    <submittedName>
        <fullName evidence="1">WSSV562</fullName>
    </submittedName>
</protein>
<reference evidence="1" key="1">
    <citation type="submission" date="2017-12" db="EMBL/GenBank/DDBJ databases">
        <authorList>
            <person name="Katneni V.K."/>
            <person name="Shekhar M.S."/>
            <person name="Otta S.K."/>
            <person name="Karthic K."/>
            <person name="Jangam A.K."/>
            <person name="Gopikrishna G."/>
            <person name="Vijayan K.K."/>
        </authorList>
    </citation>
    <scope>NUCLEOTIDE SEQUENCE [LARGE SCALE GENOMIC DNA]</scope>
    <source>
        <strain evidence="1">IN_AP4RU</strain>
    </source>
</reference>
<dbReference type="EMBL" id="MG702567">
    <property type="protein sequence ID" value="AUO15289.1"/>
    <property type="molecule type" value="Genomic_DNA"/>
</dbReference>
<proteinExistence type="predicted"/>
<dbReference type="Proteomes" id="UP000267352">
    <property type="component" value="Segment"/>
</dbReference>
<sequence length="49" mass="5674">MNNDNTNSSGYAEGMVTKILNIIGKIPYNEMSRENSYPLEEMHYICTRM</sequence>
<evidence type="ECO:0000313" key="1">
    <source>
        <dbReference type="EMBL" id="AUO15289.1"/>
    </source>
</evidence>